<gene>
    <name evidence="6" type="ORF">SAMN05421780_105174</name>
</gene>
<keyword evidence="5" id="KW-0812">Transmembrane</keyword>
<evidence type="ECO:0000256" key="5">
    <source>
        <dbReference type="SAM" id="Phobius"/>
    </source>
</evidence>
<keyword evidence="7" id="KW-1185">Reference proteome</keyword>
<dbReference type="RefSeq" id="WP_091511831.1">
    <property type="nucleotide sequence ID" value="NZ_FOLE01000005.1"/>
</dbReference>
<dbReference type="GO" id="GO:0005886">
    <property type="term" value="C:plasma membrane"/>
    <property type="evidence" value="ECO:0007669"/>
    <property type="project" value="InterPro"/>
</dbReference>
<evidence type="ECO:0000256" key="1">
    <source>
        <dbReference type="ARBA" id="ARBA00004370"/>
    </source>
</evidence>
<protein>
    <submittedName>
        <fullName evidence="6">Cytochrome c-type biogenesis protein CcmE</fullName>
    </submittedName>
</protein>
<dbReference type="STRING" id="927664.SAMN05421780_105174"/>
<evidence type="ECO:0000313" key="7">
    <source>
        <dbReference type="Proteomes" id="UP000199514"/>
    </source>
</evidence>
<keyword evidence="2" id="KW-0408">Iron</keyword>
<feature type="transmembrane region" description="Helical" evidence="5">
    <location>
        <begin position="6"/>
        <end position="26"/>
    </location>
</feature>
<keyword evidence="2" id="KW-0479">Metal-binding</keyword>
<evidence type="ECO:0000256" key="3">
    <source>
        <dbReference type="ARBA" id="ARBA00022748"/>
    </source>
</evidence>
<dbReference type="GO" id="GO:0017003">
    <property type="term" value="P:protein-heme linkage"/>
    <property type="evidence" value="ECO:0007669"/>
    <property type="project" value="InterPro"/>
</dbReference>
<name>A0A1I1J1P1_9BACT</name>
<dbReference type="SUPFAM" id="SSF82093">
    <property type="entry name" value="Heme chaperone CcmE"/>
    <property type="match status" value="1"/>
</dbReference>
<keyword evidence="5" id="KW-1133">Transmembrane helix</keyword>
<keyword evidence="2" id="KW-0349">Heme</keyword>
<dbReference type="Gene3D" id="2.40.50.140">
    <property type="entry name" value="Nucleic acid-binding proteins"/>
    <property type="match status" value="1"/>
</dbReference>
<evidence type="ECO:0000256" key="4">
    <source>
        <dbReference type="ARBA" id="ARBA00023136"/>
    </source>
</evidence>
<keyword evidence="4 5" id="KW-0472">Membrane</keyword>
<dbReference type="InterPro" id="IPR004329">
    <property type="entry name" value="CcmE"/>
</dbReference>
<evidence type="ECO:0000256" key="2">
    <source>
        <dbReference type="ARBA" id="ARBA00022617"/>
    </source>
</evidence>
<proteinExistence type="predicted"/>
<dbReference type="Proteomes" id="UP000199514">
    <property type="component" value="Unassembled WGS sequence"/>
</dbReference>
<comment type="subcellular location">
    <subcellularLocation>
        <location evidence="1">Membrane</location>
    </subcellularLocation>
</comment>
<dbReference type="InterPro" id="IPR012340">
    <property type="entry name" value="NA-bd_OB-fold"/>
</dbReference>
<dbReference type="GO" id="GO:0020037">
    <property type="term" value="F:heme binding"/>
    <property type="evidence" value="ECO:0007669"/>
    <property type="project" value="InterPro"/>
</dbReference>
<dbReference type="GO" id="GO:0017004">
    <property type="term" value="P:cytochrome complex assembly"/>
    <property type="evidence" value="ECO:0007669"/>
    <property type="project" value="UniProtKB-KW"/>
</dbReference>
<sequence>MKITHIIGIVVIAIAIGVIISTTGNASSYVSFGQAKEMAANGNNSKIHVVGKLPKSGDGKIAGMVYDPQLDPNYFSFDLTDQNGLTQKVVYANPKPQDFERSEQIVIIGGYNEKNVFIADKILMKCPSKYQDEEFREAPKTQATANL</sequence>
<reference evidence="6 7" key="1">
    <citation type="submission" date="2016-10" db="EMBL/GenBank/DDBJ databases">
        <authorList>
            <person name="de Groot N.N."/>
        </authorList>
    </citation>
    <scope>NUCLEOTIDE SEQUENCE [LARGE SCALE GENOMIC DNA]</scope>
    <source>
        <strain evidence="6 7">DSM 6793</strain>
    </source>
</reference>
<accession>A0A1I1J1P1</accession>
<dbReference type="Pfam" id="PF03100">
    <property type="entry name" value="CcmE"/>
    <property type="match status" value="1"/>
</dbReference>
<keyword evidence="3" id="KW-0201">Cytochrome c-type biogenesis</keyword>
<evidence type="ECO:0000313" key="6">
    <source>
        <dbReference type="EMBL" id="SFC42519.1"/>
    </source>
</evidence>
<dbReference type="AlphaFoldDB" id="A0A1I1J1P1"/>
<dbReference type="EMBL" id="FOLE01000005">
    <property type="protein sequence ID" value="SFC42519.1"/>
    <property type="molecule type" value="Genomic_DNA"/>
</dbReference>
<organism evidence="6 7">
    <name type="scientific">Flexibacter flexilis DSM 6793</name>
    <dbReference type="NCBI Taxonomy" id="927664"/>
    <lineage>
        <taxon>Bacteria</taxon>
        <taxon>Pseudomonadati</taxon>
        <taxon>Bacteroidota</taxon>
        <taxon>Cytophagia</taxon>
        <taxon>Cytophagales</taxon>
        <taxon>Flexibacteraceae</taxon>
        <taxon>Flexibacter</taxon>
    </lineage>
</organism>
<dbReference type="OrthoDB" id="1524250at2"/>
<dbReference type="InterPro" id="IPR036127">
    <property type="entry name" value="CcmE-like_sf"/>
</dbReference>